<evidence type="ECO:0000256" key="5">
    <source>
        <dbReference type="ARBA" id="ARBA00022833"/>
    </source>
</evidence>
<dbReference type="Gramene" id="OE9A049586T1">
    <property type="protein sequence ID" value="OE9A049586C1"/>
    <property type="gene ID" value="OE9A049586"/>
</dbReference>
<keyword evidence="2" id="KW-0479">Metal-binding</keyword>
<keyword evidence="10" id="KW-1185">Reference proteome</keyword>
<dbReference type="Pfam" id="PF02041">
    <property type="entry name" value="Auxin_BP"/>
    <property type="match status" value="1"/>
</dbReference>
<dbReference type="GO" id="GO:0051781">
    <property type="term" value="P:positive regulation of cell division"/>
    <property type="evidence" value="ECO:0007669"/>
    <property type="project" value="TreeGrafter"/>
</dbReference>
<keyword evidence="8" id="KW-0927">Auxin signaling pathway</keyword>
<dbReference type="GO" id="GO:0032877">
    <property type="term" value="P:positive regulation of DNA endoreduplication"/>
    <property type="evidence" value="ECO:0007669"/>
    <property type="project" value="TreeGrafter"/>
</dbReference>
<name>A0A8S0V1Z6_OLEEU</name>
<dbReference type="Gene3D" id="2.60.120.10">
    <property type="entry name" value="Jelly Rolls"/>
    <property type="match status" value="1"/>
</dbReference>
<dbReference type="SUPFAM" id="SSF51182">
    <property type="entry name" value="RmlC-like cupins"/>
    <property type="match status" value="1"/>
</dbReference>
<evidence type="ECO:0000313" key="9">
    <source>
        <dbReference type="EMBL" id="CAA3025586.1"/>
    </source>
</evidence>
<dbReference type="Proteomes" id="UP000594638">
    <property type="component" value="Unassembled WGS sequence"/>
</dbReference>
<dbReference type="GO" id="GO:0000911">
    <property type="term" value="P:cytokinesis by cell plate formation"/>
    <property type="evidence" value="ECO:0007669"/>
    <property type="project" value="TreeGrafter"/>
</dbReference>
<dbReference type="InterPro" id="IPR011051">
    <property type="entry name" value="RmlC_Cupin_sf"/>
</dbReference>
<keyword evidence="3" id="KW-0732">Signal</keyword>
<keyword evidence="5" id="KW-0862">Zinc</keyword>
<dbReference type="GO" id="GO:0046872">
    <property type="term" value="F:metal ion binding"/>
    <property type="evidence" value="ECO:0007669"/>
    <property type="project" value="UniProtKB-KW"/>
</dbReference>
<dbReference type="PRINTS" id="PR00655">
    <property type="entry name" value="AUXINBINDNGP"/>
</dbReference>
<dbReference type="GO" id="GO:0045793">
    <property type="term" value="P:positive regulation of cell size"/>
    <property type="evidence" value="ECO:0007669"/>
    <property type="project" value="TreeGrafter"/>
</dbReference>
<sequence length="105" mass="12373">MRDFQIKNITVFPGTDMVWFLQDSNQTGNDSALHIENWPVYSERAKPTTVWNTNESEDLQVLVIISRPPIKAFIYDDWLMPHTAAKLKFPIFWDEYQTQPVKDEL</sequence>
<dbReference type="EMBL" id="CACTIH010009137">
    <property type="protein sequence ID" value="CAA3025586.1"/>
    <property type="molecule type" value="Genomic_DNA"/>
</dbReference>
<dbReference type="InterPro" id="IPR014710">
    <property type="entry name" value="RmlC-like_jellyroll"/>
</dbReference>
<keyword evidence="4" id="KW-0256">Endoplasmic reticulum</keyword>
<dbReference type="OrthoDB" id="2013851at2759"/>
<gene>
    <name evidence="9" type="ORF">OLEA9_A049586</name>
</gene>
<reference evidence="9 10" key="1">
    <citation type="submission" date="2019-12" db="EMBL/GenBank/DDBJ databases">
        <authorList>
            <person name="Alioto T."/>
            <person name="Alioto T."/>
            <person name="Gomez Garrido J."/>
        </authorList>
    </citation>
    <scope>NUCLEOTIDE SEQUENCE [LARGE SCALE GENOMIC DNA]</scope>
</reference>
<evidence type="ECO:0000313" key="10">
    <source>
        <dbReference type="Proteomes" id="UP000594638"/>
    </source>
</evidence>
<evidence type="ECO:0000256" key="6">
    <source>
        <dbReference type="ARBA" id="ARBA00023170"/>
    </source>
</evidence>
<dbReference type="AlphaFoldDB" id="A0A8S0V1Z6"/>
<dbReference type="InterPro" id="IPR000526">
    <property type="entry name" value="Auxin-bd"/>
</dbReference>
<accession>A0A8S0V1Z6</accession>
<organism evidence="9 10">
    <name type="scientific">Olea europaea subsp. europaea</name>
    <dbReference type="NCBI Taxonomy" id="158383"/>
    <lineage>
        <taxon>Eukaryota</taxon>
        <taxon>Viridiplantae</taxon>
        <taxon>Streptophyta</taxon>
        <taxon>Embryophyta</taxon>
        <taxon>Tracheophyta</taxon>
        <taxon>Spermatophyta</taxon>
        <taxon>Magnoliopsida</taxon>
        <taxon>eudicotyledons</taxon>
        <taxon>Gunneridae</taxon>
        <taxon>Pentapetalae</taxon>
        <taxon>asterids</taxon>
        <taxon>lamiids</taxon>
        <taxon>Lamiales</taxon>
        <taxon>Oleaceae</taxon>
        <taxon>Oleeae</taxon>
        <taxon>Olea</taxon>
    </lineage>
</organism>
<proteinExistence type="predicted"/>
<evidence type="ECO:0000256" key="3">
    <source>
        <dbReference type="ARBA" id="ARBA00022729"/>
    </source>
</evidence>
<dbReference type="GO" id="GO:0009734">
    <property type="term" value="P:auxin-activated signaling pathway"/>
    <property type="evidence" value="ECO:0007669"/>
    <property type="project" value="UniProtKB-KW"/>
</dbReference>
<comment type="subcellular location">
    <subcellularLocation>
        <location evidence="1">Endoplasmic reticulum lumen</location>
    </subcellularLocation>
</comment>
<evidence type="ECO:0000256" key="8">
    <source>
        <dbReference type="ARBA" id="ARBA00023294"/>
    </source>
</evidence>
<evidence type="ECO:0000256" key="1">
    <source>
        <dbReference type="ARBA" id="ARBA00004319"/>
    </source>
</evidence>
<keyword evidence="6" id="KW-0675">Receptor</keyword>
<dbReference type="GO" id="GO:0010011">
    <property type="term" value="F:auxin binding"/>
    <property type="evidence" value="ECO:0007669"/>
    <property type="project" value="InterPro"/>
</dbReference>
<dbReference type="PANTHER" id="PTHR37236:SF1">
    <property type="entry name" value="AUXIN-BINDING PROTEIN 1"/>
    <property type="match status" value="1"/>
</dbReference>
<evidence type="ECO:0000256" key="7">
    <source>
        <dbReference type="ARBA" id="ARBA00023180"/>
    </source>
</evidence>
<evidence type="ECO:0000256" key="2">
    <source>
        <dbReference type="ARBA" id="ARBA00022723"/>
    </source>
</evidence>
<protein>
    <submittedName>
        <fullName evidence="9">Auxin-binding T85-like</fullName>
    </submittedName>
</protein>
<dbReference type="PANTHER" id="PTHR37236">
    <property type="entry name" value="AUXIN-BINDING PROTEIN 1"/>
    <property type="match status" value="1"/>
</dbReference>
<evidence type="ECO:0000256" key="4">
    <source>
        <dbReference type="ARBA" id="ARBA00022824"/>
    </source>
</evidence>
<comment type="caution">
    <text evidence="9">The sequence shown here is derived from an EMBL/GenBank/DDBJ whole genome shotgun (WGS) entry which is preliminary data.</text>
</comment>
<dbReference type="GO" id="GO:0009826">
    <property type="term" value="P:unidimensional cell growth"/>
    <property type="evidence" value="ECO:0007669"/>
    <property type="project" value="TreeGrafter"/>
</dbReference>
<keyword evidence="7" id="KW-0325">Glycoprotein</keyword>
<dbReference type="GO" id="GO:0005788">
    <property type="term" value="C:endoplasmic reticulum lumen"/>
    <property type="evidence" value="ECO:0007669"/>
    <property type="project" value="UniProtKB-SubCell"/>
</dbReference>